<feature type="domain" description="TGS" evidence="5">
    <location>
        <begin position="305"/>
        <end position="388"/>
    </location>
</feature>
<dbReference type="STRING" id="569365.A0A0D2CNP1"/>
<dbReference type="FunFam" id="3.10.20.30:FF:000001">
    <property type="entry name" value="Ribosome-binding ATPase YchF"/>
    <property type="match status" value="1"/>
</dbReference>
<evidence type="ECO:0000259" key="5">
    <source>
        <dbReference type="PROSITE" id="PS51880"/>
    </source>
</evidence>
<dbReference type="Gene3D" id="1.10.150.300">
    <property type="entry name" value="TGS-like domain"/>
    <property type="match status" value="1"/>
</dbReference>
<dbReference type="InterPro" id="IPR023192">
    <property type="entry name" value="TGS-like_dom_sf"/>
</dbReference>
<comment type="similarity">
    <text evidence="3">Belongs to the TRAFAC class OBG-HflX-like GTPase superfamily. OBG GTPase family. YchF/OLA1 subfamily.</text>
</comment>
<dbReference type="SUPFAM" id="SSF52540">
    <property type="entry name" value="P-loop containing nucleoside triphosphate hydrolases"/>
    <property type="match status" value="1"/>
</dbReference>
<dbReference type="InterPro" id="IPR012675">
    <property type="entry name" value="Beta-grasp_dom_sf"/>
</dbReference>
<dbReference type="GO" id="GO:0043023">
    <property type="term" value="F:ribosomal large subunit binding"/>
    <property type="evidence" value="ECO:0007669"/>
    <property type="project" value="UniProtKB-UniRule"/>
</dbReference>
<organism evidence="6 7">
    <name type="scientific">Cladophialophora immunda</name>
    <dbReference type="NCBI Taxonomy" id="569365"/>
    <lineage>
        <taxon>Eukaryota</taxon>
        <taxon>Fungi</taxon>
        <taxon>Dikarya</taxon>
        <taxon>Ascomycota</taxon>
        <taxon>Pezizomycotina</taxon>
        <taxon>Eurotiomycetes</taxon>
        <taxon>Chaetothyriomycetidae</taxon>
        <taxon>Chaetothyriales</taxon>
        <taxon>Herpotrichiellaceae</taxon>
        <taxon>Cladophialophora</taxon>
    </lineage>
</organism>
<dbReference type="GO" id="GO:0005525">
    <property type="term" value="F:GTP binding"/>
    <property type="evidence" value="ECO:0007669"/>
    <property type="project" value="InterPro"/>
</dbReference>
<dbReference type="PROSITE" id="PS51710">
    <property type="entry name" value="G_OBG"/>
    <property type="match status" value="1"/>
</dbReference>
<dbReference type="PANTHER" id="PTHR23305">
    <property type="entry name" value="OBG GTPASE FAMILY"/>
    <property type="match status" value="1"/>
</dbReference>
<dbReference type="SUPFAM" id="SSF81271">
    <property type="entry name" value="TGS-like"/>
    <property type="match status" value="1"/>
</dbReference>
<protein>
    <recommendedName>
        <fullName evidence="3">Obg-like ATPase 1</fullName>
    </recommendedName>
</protein>
<dbReference type="PIRSF" id="PIRSF006641">
    <property type="entry name" value="CHP00092"/>
    <property type="match status" value="1"/>
</dbReference>
<evidence type="ECO:0000256" key="1">
    <source>
        <dbReference type="ARBA" id="ARBA00022741"/>
    </source>
</evidence>
<evidence type="ECO:0000313" key="6">
    <source>
        <dbReference type="EMBL" id="KIW31655.1"/>
    </source>
</evidence>
<dbReference type="EMBL" id="KN847041">
    <property type="protein sequence ID" value="KIW31655.1"/>
    <property type="molecule type" value="Genomic_DNA"/>
</dbReference>
<gene>
    <name evidence="6" type="ORF">PV07_03267</name>
</gene>
<dbReference type="Gene3D" id="3.40.50.300">
    <property type="entry name" value="P-loop containing nucleotide triphosphate hydrolases"/>
    <property type="match status" value="1"/>
</dbReference>
<dbReference type="OrthoDB" id="424823at2759"/>
<evidence type="ECO:0000313" key="7">
    <source>
        <dbReference type="Proteomes" id="UP000054466"/>
    </source>
</evidence>
<dbReference type="PANTHER" id="PTHR23305:SF11">
    <property type="entry name" value="OBG-LIKE ATPASE 1"/>
    <property type="match status" value="1"/>
</dbReference>
<dbReference type="GO" id="GO:0016887">
    <property type="term" value="F:ATP hydrolysis activity"/>
    <property type="evidence" value="ECO:0007669"/>
    <property type="project" value="UniProtKB-UniRule"/>
</dbReference>
<evidence type="ECO:0000259" key="4">
    <source>
        <dbReference type="PROSITE" id="PS51710"/>
    </source>
</evidence>
<dbReference type="InterPro" id="IPR004396">
    <property type="entry name" value="ATPase_YchF/OLA1"/>
</dbReference>
<dbReference type="Pfam" id="PF01926">
    <property type="entry name" value="MMR_HSR1"/>
    <property type="match status" value="1"/>
</dbReference>
<keyword evidence="2 3" id="KW-0067">ATP-binding</keyword>
<sequence>MPPKKIVEEKKILLGRPGNNLKSGIVGLANVGKSTLFQAITKCSLGNPANFPYATIEPEEARVIVPDARYEWLCEHYKPKSQVPANLTVYDIAGLTRGSSTGAGLGNSFLSHIRAVDAIFQVVRCFDDAEIIHVEGDVNPTRDLDIISEELRLKDIEFVEKAKENLSKQTRRGGQSLEMKKLKEEEATVDKILQWLKDGKDVRKGDWGPKEIEVINPLFLLTAKPVVYLINLSEKDYLRQKNKHLPKVMEWIKTNSSGDPVIPISVSFEERLAVMSDAEAAEECKNLNTKSALPKVIVTMRQALNLASFFTTGADEVRQWTIRKGTKAPQAAGVIHTDFEKTFIQCIVYNYETLREYGDENAVKAAGKVMTKGKDYVVEDGDIILIKAGAAKA</sequence>
<evidence type="ECO:0000256" key="2">
    <source>
        <dbReference type="ARBA" id="ARBA00022840"/>
    </source>
</evidence>
<dbReference type="NCBIfam" id="TIGR00092">
    <property type="entry name" value="redox-regulated ATPase YchF"/>
    <property type="match status" value="1"/>
</dbReference>
<dbReference type="GeneID" id="27342461"/>
<feature type="binding site" evidence="3">
    <location>
        <begin position="30"/>
        <end position="35"/>
    </location>
    <ligand>
        <name>ATP</name>
        <dbReference type="ChEBI" id="CHEBI:30616"/>
    </ligand>
</feature>
<dbReference type="InterPro" id="IPR013029">
    <property type="entry name" value="YchF_C"/>
</dbReference>
<dbReference type="InterPro" id="IPR031167">
    <property type="entry name" value="G_OBG"/>
</dbReference>
<dbReference type="Gene3D" id="3.10.20.30">
    <property type="match status" value="1"/>
</dbReference>
<dbReference type="GO" id="GO:0005737">
    <property type="term" value="C:cytoplasm"/>
    <property type="evidence" value="ECO:0007669"/>
    <property type="project" value="UniProtKB-SubCell"/>
</dbReference>
<dbReference type="CDD" id="cd04867">
    <property type="entry name" value="TGS_YchF_OLA1"/>
    <property type="match status" value="1"/>
</dbReference>
<dbReference type="InterPro" id="IPR027417">
    <property type="entry name" value="P-loop_NTPase"/>
</dbReference>
<comment type="function">
    <text evidence="3">Hydrolyzes ATP, and can also hydrolyze GTP with lower efficiency. Has lower affinity for GTP.</text>
</comment>
<name>A0A0D2CNP1_9EURO</name>
<keyword evidence="3" id="KW-0963">Cytoplasm</keyword>
<dbReference type="VEuPathDB" id="FungiDB:PV07_03267"/>
<dbReference type="FunFam" id="1.10.150.300:FF:000001">
    <property type="entry name" value="Ribosome-binding ATPase YchF"/>
    <property type="match status" value="1"/>
</dbReference>
<dbReference type="HAMAP" id="MF_00944">
    <property type="entry name" value="YchF_OLA1_ATPase"/>
    <property type="match status" value="1"/>
</dbReference>
<accession>A0A0D2CNP1</accession>
<dbReference type="AlphaFoldDB" id="A0A0D2CNP1"/>
<feature type="domain" description="OBG-type G" evidence="4">
    <location>
        <begin position="21"/>
        <end position="284"/>
    </location>
</feature>
<dbReference type="Proteomes" id="UP000054466">
    <property type="component" value="Unassembled WGS sequence"/>
</dbReference>
<dbReference type="InterPro" id="IPR006073">
    <property type="entry name" value="GTP-bd"/>
</dbReference>
<keyword evidence="3" id="KW-0378">Hydrolase</keyword>
<feature type="binding site" evidence="3">
    <location>
        <position position="232"/>
    </location>
    <ligand>
        <name>ATP</name>
        <dbReference type="ChEBI" id="CHEBI:30616"/>
    </ligand>
</feature>
<dbReference type="Pfam" id="PF06071">
    <property type="entry name" value="YchF-GTPase_C"/>
    <property type="match status" value="1"/>
</dbReference>
<dbReference type="RefSeq" id="XP_016251871.1">
    <property type="nucleotide sequence ID" value="XM_016389969.1"/>
</dbReference>
<keyword evidence="1 3" id="KW-0547">Nucleotide-binding</keyword>
<comment type="subcellular location">
    <subcellularLocation>
        <location evidence="3">Cytoplasm</location>
    </subcellularLocation>
</comment>
<comment type="subunit">
    <text evidence="3">Monomer.</text>
</comment>
<dbReference type="HOGENOM" id="CLU_018395_1_2_1"/>
<dbReference type="CDD" id="cd01900">
    <property type="entry name" value="YchF"/>
    <property type="match status" value="1"/>
</dbReference>
<dbReference type="InterPro" id="IPR004095">
    <property type="entry name" value="TGS"/>
</dbReference>
<reference evidence="6 7" key="1">
    <citation type="submission" date="2015-01" db="EMBL/GenBank/DDBJ databases">
        <title>The Genome Sequence of Cladophialophora immunda CBS83496.</title>
        <authorList>
            <consortium name="The Broad Institute Genomics Platform"/>
            <person name="Cuomo C."/>
            <person name="de Hoog S."/>
            <person name="Gorbushina A."/>
            <person name="Stielow B."/>
            <person name="Teixiera M."/>
            <person name="Abouelleil A."/>
            <person name="Chapman S.B."/>
            <person name="Priest M."/>
            <person name="Young S.K."/>
            <person name="Wortman J."/>
            <person name="Nusbaum C."/>
            <person name="Birren B."/>
        </authorList>
    </citation>
    <scope>NUCLEOTIDE SEQUENCE [LARGE SCALE GENOMIC DNA]</scope>
    <source>
        <strain evidence="6 7">CBS 83496</strain>
    </source>
</reference>
<dbReference type="InterPro" id="IPR012676">
    <property type="entry name" value="TGS-like"/>
</dbReference>
<proteinExistence type="inferred from homology"/>
<dbReference type="PRINTS" id="PR00326">
    <property type="entry name" value="GTP1OBG"/>
</dbReference>
<dbReference type="InterPro" id="IPR041706">
    <property type="entry name" value="YchF_N"/>
</dbReference>
<dbReference type="PROSITE" id="PS51880">
    <property type="entry name" value="TGS"/>
    <property type="match status" value="1"/>
</dbReference>
<evidence type="ECO:0000256" key="3">
    <source>
        <dbReference type="HAMAP-Rule" id="MF_03167"/>
    </source>
</evidence>
<dbReference type="GO" id="GO:0005524">
    <property type="term" value="F:ATP binding"/>
    <property type="evidence" value="ECO:0007669"/>
    <property type="project" value="UniProtKB-UniRule"/>
</dbReference>
<keyword evidence="7" id="KW-1185">Reference proteome</keyword>